<dbReference type="InterPro" id="IPR035919">
    <property type="entry name" value="EAL_sf"/>
</dbReference>
<dbReference type="KEGG" id="scyp:JYB88_08100"/>
<dbReference type="InterPro" id="IPR050706">
    <property type="entry name" value="Cyclic-di-GMP_PDE-like"/>
</dbReference>
<dbReference type="Pfam" id="PF00563">
    <property type="entry name" value="EAL"/>
    <property type="match status" value="1"/>
</dbReference>
<keyword evidence="3" id="KW-1185">Reference proteome</keyword>
<sequence length="237" mass="26688">MKTRLLMGCEYQALVDTISGDTLGYEALARFQTLEGQAVAPNSLFERLHHNPAQLARVELAAKACQLRHAPHADKLFLNIDPHSLQGLDDDWFEALAQRGNITIELIENTCINDAVIATELAHRLQHHGIRVALDDAGAPHALLSLPLLAQVDCIKFDRHWLDLLQDDCQRTLLEHLLGFARETGKTTVLEGIETQEQLTLARRLGLDMVQGFLFRERFIRQIPDTPLELDFSSRSD</sequence>
<dbReference type="PROSITE" id="PS50883">
    <property type="entry name" value="EAL"/>
    <property type="match status" value="1"/>
</dbReference>
<dbReference type="PANTHER" id="PTHR33121">
    <property type="entry name" value="CYCLIC DI-GMP PHOSPHODIESTERASE PDEF"/>
    <property type="match status" value="1"/>
</dbReference>
<dbReference type="GO" id="GO:0071111">
    <property type="term" value="F:cyclic-guanylate-specific phosphodiesterase activity"/>
    <property type="evidence" value="ECO:0007669"/>
    <property type="project" value="InterPro"/>
</dbReference>
<organism evidence="2 3">
    <name type="scientific">Shewanella cyperi</name>
    <dbReference type="NCBI Taxonomy" id="2814292"/>
    <lineage>
        <taxon>Bacteria</taxon>
        <taxon>Pseudomonadati</taxon>
        <taxon>Pseudomonadota</taxon>
        <taxon>Gammaproteobacteria</taxon>
        <taxon>Alteromonadales</taxon>
        <taxon>Shewanellaceae</taxon>
        <taxon>Shewanella</taxon>
    </lineage>
</organism>
<feature type="domain" description="EAL" evidence="1">
    <location>
        <begin position="1"/>
        <end position="232"/>
    </location>
</feature>
<dbReference type="EMBL" id="CP071504">
    <property type="protein sequence ID" value="QSX31566.1"/>
    <property type="molecule type" value="Genomic_DNA"/>
</dbReference>
<dbReference type="SUPFAM" id="SSF141868">
    <property type="entry name" value="EAL domain-like"/>
    <property type="match status" value="1"/>
</dbReference>
<dbReference type="InterPro" id="IPR001633">
    <property type="entry name" value="EAL_dom"/>
</dbReference>
<evidence type="ECO:0000259" key="1">
    <source>
        <dbReference type="PROSITE" id="PS50883"/>
    </source>
</evidence>
<dbReference type="PANTHER" id="PTHR33121:SF76">
    <property type="entry name" value="SIGNALING PROTEIN"/>
    <property type="match status" value="1"/>
</dbReference>
<dbReference type="SMART" id="SM00052">
    <property type="entry name" value="EAL"/>
    <property type="match status" value="1"/>
</dbReference>
<reference evidence="2 3" key="1">
    <citation type="submission" date="2021-03" db="EMBL/GenBank/DDBJ databases">
        <title>Novel species identification of genus Shewanella.</title>
        <authorList>
            <person name="Liu G."/>
            <person name="Zhang Q."/>
        </authorList>
    </citation>
    <scope>NUCLEOTIDE SEQUENCE [LARGE SCALE GENOMIC DNA]</scope>
    <source>
        <strain evidence="2 3">FJAT-53726</strain>
    </source>
</reference>
<gene>
    <name evidence="2" type="ORF">JYB88_08100</name>
</gene>
<dbReference type="AlphaFoldDB" id="A0A974XNB9"/>
<proteinExistence type="predicted"/>
<name>A0A974XNB9_9GAMM</name>
<evidence type="ECO:0000313" key="3">
    <source>
        <dbReference type="Proteomes" id="UP000663281"/>
    </source>
</evidence>
<accession>A0A974XNB9</accession>
<dbReference type="Gene3D" id="3.20.20.450">
    <property type="entry name" value="EAL domain"/>
    <property type="match status" value="1"/>
</dbReference>
<protein>
    <submittedName>
        <fullName evidence="2">EAL domain-containing protein</fullName>
    </submittedName>
</protein>
<dbReference type="Proteomes" id="UP000663281">
    <property type="component" value="Chromosome"/>
</dbReference>
<dbReference type="CDD" id="cd01948">
    <property type="entry name" value="EAL"/>
    <property type="match status" value="1"/>
</dbReference>
<evidence type="ECO:0000313" key="2">
    <source>
        <dbReference type="EMBL" id="QSX31566.1"/>
    </source>
</evidence>
<dbReference type="RefSeq" id="WP_207326069.1">
    <property type="nucleotide sequence ID" value="NZ_CP071504.1"/>
</dbReference>